<feature type="transmembrane region" description="Helical" evidence="10">
    <location>
        <begin position="111"/>
        <end position="129"/>
    </location>
</feature>
<keyword evidence="5" id="KW-0813">Transport</keyword>
<evidence type="ECO:0000313" key="12">
    <source>
        <dbReference type="Proteomes" id="UP001589813"/>
    </source>
</evidence>
<evidence type="ECO:0000256" key="8">
    <source>
        <dbReference type="ARBA" id="ARBA00022989"/>
    </source>
</evidence>
<protein>
    <recommendedName>
        <fullName evidence="4">Nicotinamide riboside transporter PnuC</fullName>
    </recommendedName>
</protein>
<dbReference type="Proteomes" id="UP001589813">
    <property type="component" value="Unassembled WGS sequence"/>
</dbReference>
<evidence type="ECO:0000256" key="4">
    <source>
        <dbReference type="ARBA" id="ARBA00017522"/>
    </source>
</evidence>
<organism evidence="11 12">
    <name type="scientific">Rheinheimera tilapiae</name>
    <dbReference type="NCBI Taxonomy" id="875043"/>
    <lineage>
        <taxon>Bacteria</taxon>
        <taxon>Pseudomonadati</taxon>
        <taxon>Pseudomonadota</taxon>
        <taxon>Gammaproteobacteria</taxon>
        <taxon>Chromatiales</taxon>
        <taxon>Chromatiaceae</taxon>
        <taxon>Rheinheimera</taxon>
    </lineage>
</organism>
<dbReference type="PANTHER" id="PTHR36122">
    <property type="entry name" value="NICOTINAMIDE RIBOSIDE TRANSPORTER PNUC"/>
    <property type="match status" value="1"/>
</dbReference>
<comment type="subcellular location">
    <subcellularLocation>
        <location evidence="2">Cell membrane</location>
        <topology evidence="2">Multi-pass membrane protein</topology>
    </subcellularLocation>
</comment>
<dbReference type="Pfam" id="PF04973">
    <property type="entry name" value="NMN_transporter"/>
    <property type="match status" value="1"/>
</dbReference>
<feature type="transmembrane region" description="Helical" evidence="10">
    <location>
        <begin position="26"/>
        <end position="46"/>
    </location>
</feature>
<accession>A0ABV6BDI7</accession>
<evidence type="ECO:0000313" key="11">
    <source>
        <dbReference type="EMBL" id="MFC0048915.1"/>
    </source>
</evidence>
<dbReference type="NCBIfam" id="TIGR01528">
    <property type="entry name" value="NMN_trans_PnuC"/>
    <property type="match status" value="1"/>
</dbReference>
<dbReference type="PANTHER" id="PTHR36122:SF2">
    <property type="entry name" value="NICOTINAMIDE RIBOSIDE TRANSPORTER PNUC"/>
    <property type="match status" value="1"/>
</dbReference>
<evidence type="ECO:0000256" key="7">
    <source>
        <dbReference type="ARBA" id="ARBA00022692"/>
    </source>
</evidence>
<evidence type="ECO:0000256" key="9">
    <source>
        <dbReference type="ARBA" id="ARBA00023136"/>
    </source>
</evidence>
<gene>
    <name evidence="11" type="primary">pnuC</name>
    <name evidence="11" type="ORF">ACFFJP_11530</name>
</gene>
<keyword evidence="7 10" id="KW-0812">Transmembrane</keyword>
<dbReference type="EMBL" id="JBHLXP010000003">
    <property type="protein sequence ID" value="MFC0048915.1"/>
    <property type="molecule type" value="Genomic_DNA"/>
</dbReference>
<evidence type="ECO:0000256" key="3">
    <source>
        <dbReference type="ARBA" id="ARBA00006669"/>
    </source>
</evidence>
<feature type="transmembrane region" description="Helical" evidence="10">
    <location>
        <begin position="136"/>
        <end position="151"/>
    </location>
</feature>
<comment type="function">
    <text evidence="1">Required for nicotinamide riboside transport across the inner membrane.</text>
</comment>
<keyword evidence="9 10" id="KW-0472">Membrane</keyword>
<evidence type="ECO:0000256" key="5">
    <source>
        <dbReference type="ARBA" id="ARBA00022448"/>
    </source>
</evidence>
<evidence type="ECO:0000256" key="6">
    <source>
        <dbReference type="ARBA" id="ARBA00022475"/>
    </source>
</evidence>
<evidence type="ECO:0000256" key="1">
    <source>
        <dbReference type="ARBA" id="ARBA00002672"/>
    </source>
</evidence>
<sequence>MPSALELCANLLVAGSIWLAARNSTLTWWATIAGCALFAVLCYQHQLYADVVLQLFFILAAVWGLFSWQAAQALPIRQLPSKYLLPYLAAALLVAALYGALLHAWTDAYAPFWDSLVLTLSVLAQLLLIRRYLQNWWCWLLVNSIAIPLYYHRGLELTAMFYALYWFNAAYGLWQWRQWLSPDKGSGSAGASADKSAG</sequence>
<reference evidence="11 12" key="1">
    <citation type="submission" date="2024-09" db="EMBL/GenBank/DDBJ databases">
        <authorList>
            <person name="Sun Q."/>
            <person name="Mori K."/>
        </authorList>
    </citation>
    <scope>NUCLEOTIDE SEQUENCE [LARGE SCALE GENOMIC DNA]</scope>
    <source>
        <strain evidence="11 12">KCTC 23315</strain>
    </source>
</reference>
<comment type="caution">
    <text evidence="11">The sequence shown here is derived from an EMBL/GenBank/DDBJ whole genome shotgun (WGS) entry which is preliminary data.</text>
</comment>
<dbReference type="InterPro" id="IPR006419">
    <property type="entry name" value="NMN_transpt_PnuC"/>
</dbReference>
<feature type="transmembrane region" description="Helical" evidence="10">
    <location>
        <begin position="52"/>
        <end position="71"/>
    </location>
</feature>
<dbReference type="RefSeq" id="WP_377243833.1">
    <property type="nucleotide sequence ID" value="NZ_JBHLXP010000003.1"/>
</dbReference>
<keyword evidence="6" id="KW-1003">Cell membrane</keyword>
<keyword evidence="8 10" id="KW-1133">Transmembrane helix</keyword>
<comment type="similarity">
    <text evidence="3">Belongs to the nicotinamide ribonucleoside (NR) uptake permease (TC 4.B.1) family.</text>
</comment>
<feature type="transmembrane region" description="Helical" evidence="10">
    <location>
        <begin position="83"/>
        <end position="105"/>
    </location>
</feature>
<evidence type="ECO:0000256" key="10">
    <source>
        <dbReference type="SAM" id="Phobius"/>
    </source>
</evidence>
<keyword evidence="12" id="KW-1185">Reference proteome</keyword>
<proteinExistence type="inferred from homology"/>
<evidence type="ECO:0000256" key="2">
    <source>
        <dbReference type="ARBA" id="ARBA00004651"/>
    </source>
</evidence>
<name>A0ABV6BDI7_9GAMM</name>